<accession>A0A1A5ZUA5</accession>
<protein>
    <submittedName>
        <fullName evidence="2">Uncharacterized protein</fullName>
    </submittedName>
</protein>
<feature type="region of interest" description="Disordered" evidence="1">
    <location>
        <begin position="1"/>
        <end position="20"/>
    </location>
</feature>
<evidence type="ECO:0000313" key="3">
    <source>
        <dbReference type="EMBL" id="WWC63974.1"/>
    </source>
</evidence>
<keyword evidence="4" id="KW-1185">Reference proteome</keyword>
<evidence type="ECO:0000256" key="1">
    <source>
        <dbReference type="SAM" id="MobiDB-lite"/>
    </source>
</evidence>
<proteinExistence type="predicted"/>
<evidence type="ECO:0000313" key="2">
    <source>
        <dbReference type="EMBL" id="OBR81393.1"/>
    </source>
</evidence>
<reference evidence="2" key="1">
    <citation type="submission" date="2013-07" db="EMBL/GenBank/DDBJ databases">
        <title>The Genome Sequence of Cryptococcus dejecticola CBS10117.</title>
        <authorList>
            <consortium name="The Broad Institute Genome Sequencing Platform"/>
            <person name="Cuomo C."/>
            <person name="Litvintseva A."/>
            <person name="Chen Y."/>
            <person name="Heitman J."/>
            <person name="Sun S."/>
            <person name="Springer D."/>
            <person name="Dromer F."/>
            <person name="Young S.K."/>
            <person name="Zeng Q."/>
            <person name="Gargeya S."/>
            <person name="Fitzgerald M."/>
            <person name="Abouelleil A."/>
            <person name="Alvarado L."/>
            <person name="Berlin A.M."/>
            <person name="Chapman S.B."/>
            <person name="Dewar J."/>
            <person name="Goldberg J."/>
            <person name="Griggs A."/>
            <person name="Gujja S."/>
            <person name="Hansen M."/>
            <person name="Howarth C."/>
            <person name="Imamovic A."/>
            <person name="Larimer J."/>
            <person name="McCowan C."/>
            <person name="Murphy C."/>
            <person name="Pearson M."/>
            <person name="Priest M."/>
            <person name="Roberts A."/>
            <person name="Saif S."/>
            <person name="Shea T."/>
            <person name="Sykes S."/>
            <person name="Wortman J."/>
            <person name="Nusbaum C."/>
            <person name="Birren B."/>
        </authorList>
    </citation>
    <scope>NUCLEOTIDE SEQUENCE [LARGE SCALE GENOMIC DNA]</scope>
    <source>
        <strain evidence="2">CBS 10117</strain>
    </source>
</reference>
<dbReference type="KEGG" id="kdj:28971862"/>
<dbReference type="AlphaFoldDB" id="A0A1A5ZUA5"/>
<dbReference type="EMBL" id="CP144537">
    <property type="protein sequence ID" value="WWC63974.1"/>
    <property type="molecule type" value="Genomic_DNA"/>
</dbReference>
<dbReference type="Proteomes" id="UP000078595">
    <property type="component" value="Chromosome 8"/>
</dbReference>
<sequence length="298" mass="34851">MAIPNSTSSPNSSPSPLSDSRGEIWKKAFVDRMKNLNHPLEGIYIDFPIPHSYIHEALVELRGLGLVDQVEMIHLRSSDSALFDILRVVAPTLENLNIWGINYTDCQITLNEFFTRIPWRDLRGLKILKLSVRRFGDDDDYEKDIVNHHDKTIEHMESDPSSDDTVHPDPHKVNFNFDFQFDNPFLPEETNHLFNEFNLTILYPTTLTPDRFDQVFSNDMDTSNLREMAQALVNIVGLYRPPSVQISYRTHNEDEEQYVKGLMCSRKMNDALWDEIGRIREEYEGYQEEERTRLQRND</sequence>
<evidence type="ECO:0000313" key="4">
    <source>
        <dbReference type="Proteomes" id="UP000078595"/>
    </source>
</evidence>
<organism evidence="2">
    <name type="scientific">Kwoniella dejecticola CBS 10117</name>
    <dbReference type="NCBI Taxonomy" id="1296121"/>
    <lineage>
        <taxon>Eukaryota</taxon>
        <taxon>Fungi</taxon>
        <taxon>Dikarya</taxon>
        <taxon>Basidiomycota</taxon>
        <taxon>Agaricomycotina</taxon>
        <taxon>Tremellomycetes</taxon>
        <taxon>Tremellales</taxon>
        <taxon>Cryptococcaceae</taxon>
        <taxon>Kwoniella</taxon>
    </lineage>
</organism>
<name>A0A1A5ZUA5_9TREE</name>
<feature type="compositionally biased region" description="Low complexity" evidence="1">
    <location>
        <begin position="1"/>
        <end position="19"/>
    </location>
</feature>
<reference evidence="3" key="3">
    <citation type="submission" date="2024-02" db="EMBL/GenBank/DDBJ databases">
        <title>Comparative genomics of Cryptococcus and Kwoniella reveals pathogenesis evolution and contrasting modes of karyotype evolution via chromosome fusion or intercentromeric recombination.</title>
        <authorList>
            <person name="Coelho M.A."/>
            <person name="David-Palma M."/>
            <person name="Shea T."/>
            <person name="Bowers K."/>
            <person name="McGinley-Smith S."/>
            <person name="Mohammad A.W."/>
            <person name="Gnirke A."/>
            <person name="Yurkov A.M."/>
            <person name="Nowrousian M."/>
            <person name="Sun S."/>
            <person name="Cuomo C.A."/>
            <person name="Heitman J."/>
        </authorList>
    </citation>
    <scope>NUCLEOTIDE SEQUENCE</scope>
    <source>
        <strain evidence="3">CBS 10117</strain>
    </source>
</reference>
<dbReference type="VEuPathDB" id="FungiDB:I303_08163"/>
<dbReference type="EMBL" id="KI894037">
    <property type="protein sequence ID" value="OBR81393.1"/>
    <property type="molecule type" value="Genomic_DNA"/>
</dbReference>
<gene>
    <name evidence="2" type="ORF">I303_08163</name>
    <name evidence="3" type="ORF">I303_106580</name>
</gene>
<reference evidence="3" key="2">
    <citation type="submission" date="2013-07" db="EMBL/GenBank/DDBJ databases">
        <authorList>
            <consortium name="The Broad Institute Genome Sequencing Platform"/>
            <person name="Cuomo C."/>
            <person name="Litvintseva A."/>
            <person name="Chen Y."/>
            <person name="Heitman J."/>
            <person name="Sun S."/>
            <person name="Springer D."/>
            <person name="Dromer F."/>
            <person name="Young S.K."/>
            <person name="Zeng Q."/>
            <person name="Gargeya S."/>
            <person name="Fitzgerald M."/>
            <person name="Abouelleil A."/>
            <person name="Alvarado L."/>
            <person name="Berlin A.M."/>
            <person name="Chapman S.B."/>
            <person name="Dewar J."/>
            <person name="Goldberg J."/>
            <person name="Griggs A."/>
            <person name="Gujja S."/>
            <person name="Hansen M."/>
            <person name="Howarth C."/>
            <person name="Imamovic A."/>
            <person name="Larimer J."/>
            <person name="McCowan C."/>
            <person name="Murphy C."/>
            <person name="Pearson M."/>
            <person name="Priest M."/>
            <person name="Roberts A."/>
            <person name="Saif S."/>
            <person name="Shea T."/>
            <person name="Sykes S."/>
            <person name="Wortman J."/>
            <person name="Nusbaum C."/>
            <person name="Birren B."/>
        </authorList>
    </citation>
    <scope>NUCLEOTIDE SEQUENCE</scope>
    <source>
        <strain evidence="3">CBS 10117</strain>
    </source>
</reference>
<dbReference type="GeneID" id="28971862"/>
<dbReference type="RefSeq" id="XP_018259235.1">
    <property type="nucleotide sequence ID" value="XM_018411423.1"/>
</dbReference>